<comment type="caution">
    <text evidence="1">The sequence shown here is derived from an EMBL/GenBank/DDBJ whole genome shotgun (WGS) entry which is preliminary data.</text>
</comment>
<reference evidence="1 2" key="1">
    <citation type="submission" date="2023-09" db="EMBL/GenBank/DDBJ databases">
        <title>Genomes of two closely related lineages of the louse Polyplax serrata with different host specificities.</title>
        <authorList>
            <person name="Martinu J."/>
            <person name="Tarabai H."/>
            <person name="Stefka J."/>
            <person name="Hypsa V."/>
        </authorList>
    </citation>
    <scope>NUCLEOTIDE SEQUENCE [LARGE SCALE GENOMIC DNA]</scope>
    <source>
        <strain evidence="1">98ZLc_SE</strain>
    </source>
</reference>
<evidence type="ECO:0000313" key="1">
    <source>
        <dbReference type="EMBL" id="KAK6640521.1"/>
    </source>
</evidence>
<name>A0ABR1BEF4_POLSC</name>
<organism evidence="1 2">
    <name type="scientific">Polyplax serrata</name>
    <name type="common">Common mouse louse</name>
    <dbReference type="NCBI Taxonomy" id="468196"/>
    <lineage>
        <taxon>Eukaryota</taxon>
        <taxon>Metazoa</taxon>
        <taxon>Ecdysozoa</taxon>
        <taxon>Arthropoda</taxon>
        <taxon>Hexapoda</taxon>
        <taxon>Insecta</taxon>
        <taxon>Pterygota</taxon>
        <taxon>Neoptera</taxon>
        <taxon>Paraneoptera</taxon>
        <taxon>Psocodea</taxon>
        <taxon>Troctomorpha</taxon>
        <taxon>Phthiraptera</taxon>
        <taxon>Anoplura</taxon>
        <taxon>Polyplacidae</taxon>
        <taxon>Polyplax</taxon>
    </lineage>
</organism>
<dbReference type="Proteomes" id="UP001359485">
    <property type="component" value="Unassembled WGS sequence"/>
</dbReference>
<evidence type="ECO:0000313" key="2">
    <source>
        <dbReference type="Proteomes" id="UP001359485"/>
    </source>
</evidence>
<sequence length="66" mass="7779">MGEKKKVLKLKKIRAGDGERGRRWRKGSKKALERMQQVLEAGKWKVRTVKPEKDFNKPDKTIINFL</sequence>
<keyword evidence="2" id="KW-1185">Reference proteome</keyword>
<dbReference type="EMBL" id="JAWJWF010000001">
    <property type="protein sequence ID" value="KAK6640521.1"/>
    <property type="molecule type" value="Genomic_DNA"/>
</dbReference>
<accession>A0ABR1BEF4</accession>
<proteinExistence type="predicted"/>
<gene>
    <name evidence="1" type="ORF">RUM44_012216</name>
</gene>
<protein>
    <submittedName>
        <fullName evidence="1">Uncharacterized protein</fullName>
    </submittedName>
</protein>